<name>A0A2T4SW19_STAGA</name>
<protein>
    <submittedName>
        <fullName evidence="1">Uncharacterized protein</fullName>
    </submittedName>
</protein>
<sequence length="168" mass="18171">MKKILVAALVSGLAFSGVSAGSASAASGNTIQNVKQLQQGDTTLEGAKLGDSIQTVLKNNSKPIYSHSTDNKEHYYEFKLDDGVLVVTANGKKNQGEITRISMSYNDTSGPTYKAVKNEVSSSAITREHYNNVTGNFGYVQDNDVSYQFSSSSPSDKNIKLYRIDISE</sequence>
<organism evidence="1 2">
    <name type="scientific">Staphylococcus gallinarum</name>
    <dbReference type="NCBI Taxonomy" id="1293"/>
    <lineage>
        <taxon>Bacteria</taxon>
        <taxon>Bacillati</taxon>
        <taxon>Bacillota</taxon>
        <taxon>Bacilli</taxon>
        <taxon>Bacillales</taxon>
        <taxon>Staphylococcaceae</taxon>
        <taxon>Staphylococcus</taxon>
    </lineage>
</organism>
<proteinExistence type="predicted"/>
<gene>
    <name evidence="1" type="ORF">BUZ01_07650</name>
</gene>
<reference evidence="1 2" key="1">
    <citation type="journal article" date="2016" name="Front. Microbiol.">
        <title>Comprehensive Phylogenetic Analysis of Bovine Non-aureus Staphylococci Species Based on Whole-Genome Sequencing.</title>
        <authorList>
            <person name="Naushad S."/>
            <person name="Barkema H.W."/>
            <person name="Luby C."/>
            <person name="Condas L.A."/>
            <person name="Nobrega D.B."/>
            <person name="Carson D.A."/>
            <person name="De Buck J."/>
        </authorList>
    </citation>
    <scope>NUCLEOTIDE SEQUENCE [LARGE SCALE GENOMIC DNA]</scope>
    <source>
        <strain evidence="1 2">SNUC 1388</strain>
    </source>
</reference>
<evidence type="ECO:0000313" key="2">
    <source>
        <dbReference type="Proteomes" id="UP000283576"/>
    </source>
</evidence>
<dbReference type="EMBL" id="QXRZ01000004">
    <property type="protein sequence ID" value="RIL42727.1"/>
    <property type="molecule type" value="Genomic_DNA"/>
</dbReference>
<evidence type="ECO:0000313" key="1">
    <source>
        <dbReference type="EMBL" id="RIL42727.1"/>
    </source>
</evidence>
<accession>A0A2T4SW19</accession>
<dbReference type="AlphaFoldDB" id="A0A2T4SW19"/>
<dbReference type="InterPro" id="IPR058116">
    <property type="entry name" value="SA0570-like"/>
</dbReference>
<dbReference type="RefSeq" id="WP_107527831.1">
    <property type="nucleotide sequence ID" value="NZ_CP069082.1"/>
</dbReference>
<comment type="caution">
    <text evidence="1">The sequence shown here is derived from an EMBL/GenBank/DDBJ whole genome shotgun (WGS) entry which is preliminary data.</text>
</comment>
<dbReference type="NCBIfam" id="NF047391">
    <property type="entry name" value="SA0570_fam"/>
    <property type="match status" value="1"/>
</dbReference>
<dbReference type="GeneID" id="93846050"/>
<dbReference type="Proteomes" id="UP000283576">
    <property type="component" value="Unassembled WGS sequence"/>
</dbReference>